<evidence type="ECO:0000259" key="9">
    <source>
        <dbReference type="Pfam" id="PF13411"/>
    </source>
</evidence>
<evidence type="ECO:0000256" key="6">
    <source>
        <dbReference type="ARBA" id="ARBA00023125"/>
    </source>
</evidence>
<keyword evidence="3 8" id="KW-0159">Chromosome partition</keyword>
<dbReference type="Proteomes" id="UP000233440">
    <property type="component" value="Unassembled WGS sequence"/>
</dbReference>
<feature type="DNA-binding region" description="H-T-H motif" evidence="8">
    <location>
        <begin position="10"/>
        <end position="30"/>
    </location>
</feature>
<dbReference type="OrthoDB" id="2991292at2"/>
<dbReference type="GO" id="GO:0003690">
    <property type="term" value="F:double-stranded DNA binding"/>
    <property type="evidence" value="ECO:0007669"/>
    <property type="project" value="UniProtKB-UniRule"/>
</dbReference>
<gene>
    <name evidence="8" type="primary">racA</name>
    <name evidence="10" type="ORF">CWO92_17930</name>
</gene>
<comment type="subcellular location">
    <subcellularLocation>
        <location evidence="8">Cytoplasm</location>
    </subcellularLocation>
    <text evidence="8">Localizes to cell poles and nucleoid.</text>
</comment>
<protein>
    <recommendedName>
        <fullName evidence="8">Chromosome-anchoring protein RacA</fullName>
    </recommendedName>
</protein>
<evidence type="ECO:0000256" key="2">
    <source>
        <dbReference type="ARBA" id="ARBA00022618"/>
    </source>
</evidence>
<evidence type="ECO:0000256" key="4">
    <source>
        <dbReference type="ARBA" id="ARBA00022969"/>
    </source>
</evidence>
<sequence length="176" mass="20718">MRRRNIHLNTATAAKLLGISQSTLKRWIKELDLDMNRNELGHYDICDEDITMLKQIKKQIQNGTFLHNVTISRNKNRKGKTAILPKETTTVDTFLQRIDELEKKVNEKADNVVSYQLLTHRKEIEDLESEIKRLHLKVEFLERKLAESSSKENSEIQVNSFKINRKRSLLSMLFHF</sequence>
<dbReference type="GO" id="GO:0008356">
    <property type="term" value="P:asymmetric cell division"/>
    <property type="evidence" value="ECO:0007669"/>
    <property type="project" value="UniProtKB-UniRule"/>
</dbReference>
<dbReference type="GO" id="GO:0006355">
    <property type="term" value="P:regulation of DNA-templated transcription"/>
    <property type="evidence" value="ECO:0007669"/>
    <property type="project" value="InterPro"/>
</dbReference>
<comment type="function">
    <text evidence="8">Required for the formation of axial filaments and for anchoring the origin regions at the cell poles in sporulating cells, thus ensuring proper chromosome segregation in the prespore. Binds in a dispersed manner throughout the chromosome but preferentially to sites clustered in the origin portion of the chromosome, causing condensation of the chromosome and its remodeling into an elongated, anchored structure.</text>
</comment>
<dbReference type="EMBL" id="PIQO01000016">
    <property type="protein sequence ID" value="PKR83667.1"/>
    <property type="molecule type" value="Genomic_DNA"/>
</dbReference>
<evidence type="ECO:0000256" key="7">
    <source>
        <dbReference type="ARBA" id="ARBA00023306"/>
    </source>
</evidence>
<dbReference type="InterPro" id="IPR023522">
    <property type="entry name" value="Chrosome_anchoring_RacA"/>
</dbReference>
<dbReference type="GO" id="GO:0030261">
    <property type="term" value="P:chromosome condensation"/>
    <property type="evidence" value="ECO:0007669"/>
    <property type="project" value="UniProtKB-UniRule"/>
</dbReference>
<dbReference type="Pfam" id="PF13411">
    <property type="entry name" value="MerR_1"/>
    <property type="match status" value="1"/>
</dbReference>
<keyword evidence="6 8" id="KW-0238">DNA-binding</keyword>
<keyword evidence="5 8" id="KW-0175">Coiled coil</keyword>
<name>A0A2N3LGH4_9BACI</name>
<comment type="similarity">
    <text evidence="8">Belongs to the RacA family.</text>
</comment>
<evidence type="ECO:0000256" key="3">
    <source>
        <dbReference type="ARBA" id="ARBA00022829"/>
    </source>
</evidence>
<accession>A0A2N3LGH4</accession>
<evidence type="ECO:0000313" key="10">
    <source>
        <dbReference type="EMBL" id="PKR83667.1"/>
    </source>
</evidence>
<evidence type="ECO:0000256" key="5">
    <source>
        <dbReference type="ARBA" id="ARBA00023054"/>
    </source>
</evidence>
<evidence type="ECO:0000313" key="11">
    <source>
        <dbReference type="Proteomes" id="UP000233440"/>
    </source>
</evidence>
<proteinExistence type="inferred from homology"/>
<keyword evidence="4 8" id="KW-0749">Sporulation</keyword>
<keyword evidence="2 8" id="KW-0132">Cell division</keyword>
<comment type="caution">
    <text evidence="10">The sequence shown here is derived from an EMBL/GenBank/DDBJ whole genome shotgun (WGS) entry which is preliminary data.</text>
</comment>
<evidence type="ECO:0000256" key="8">
    <source>
        <dbReference type="HAMAP-Rule" id="MF_01170"/>
    </source>
</evidence>
<dbReference type="InterPro" id="IPR000551">
    <property type="entry name" value="MerR-type_HTH_dom"/>
</dbReference>
<keyword evidence="7 8" id="KW-0131">Cell cycle</keyword>
<dbReference type="SUPFAM" id="SSF46689">
    <property type="entry name" value="Homeodomain-like"/>
    <property type="match status" value="1"/>
</dbReference>
<dbReference type="GO" id="GO:0007059">
    <property type="term" value="P:chromosome segregation"/>
    <property type="evidence" value="ECO:0007669"/>
    <property type="project" value="UniProtKB-UniRule"/>
</dbReference>
<dbReference type="GO" id="GO:0005737">
    <property type="term" value="C:cytoplasm"/>
    <property type="evidence" value="ECO:0007669"/>
    <property type="project" value="UniProtKB-SubCell"/>
</dbReference>
<evidence type="ECO:0000256" key="1">
    <source>
        <dbReference type="ARBA" id="ARBA00022490"/>
    </source>
</evidence>
<dbReference type="AlphaFoldDB" id="A0A2N3LGH4"/>
<reference evidence="10 11" key="1">
    <citation type="submission" date="2017-11" db="EMBL/GenBank/DDBJ databases">
        <title>Bacillus camelliae sp. nov., isolated from pu'er tea.</title>
        <authorList>
            <person name="Niu L."/>
        </authorList>
    </citation>
    <scope>NUCLEOTIDE SEQUENCE [LARGE SCALE GENOMIC DNA]</scope>
    <source>
        <strain evidence="10 11">7578-1</strain>
    </source>
</reference>
<dbReference type="Gene3D" id="1.10.1660.10">
    <property type="match status" value="1"/>
</dbReference>
<dbReference type="HAMAP" id="MF_01170">
    <property type="entry name" value="RacA"/>
    <property type="match status" value="1"/>
</dbReference>
<dbReference type="GO" id="GO:0030435">
    <property type="term" value="P:sporulation resulting in formation of a cellular spore"/>
    <property type="evidence" value="ECO:0007669"/>
    <property type="project" value="UniProtKB-UniRule"/>
</dbReference>
<feature type="domain" description="HTH merR-type" evidence="9">
    <location>
        <begin position="11"/>
        <end position="64"/>
    </location>
</feature>
<keyword evidence="11" id="KW-1185">Reference proteome</keyword>
<feature type="coiled-coil region" evidence="8">
    <location>
        <begin position="91"/>
        <end position="151"/>
    </location>
</feature>
<organism evidence="10 11">
    <name type="scientific">Heyndrickxia camelliae</name>
    <dbReference type="NCBI Taxonomy" id="1707093"/>
    <lineage>
        <taxon>Bacteria</taxon>
        <taxon>Bacillati</taxon>
        <taxon>Bacillota</taxon>
        <taxon>Bacilli</taxon>
        <taxon>Bacillales</taxon>
        <taxon>Bacillaceae</taxon>
        <taxon>Heyndrickxia</taxon>
    </lineage>
</organism>
<dbReference type="InterPro" id="IPR009057">
    <property type="entry name" value="Homeodomain-like_sf"/>
</dbReference>
<keyword evidence="1 8" id="KW-0963">Cytoplasm</keyword>